<dbReference type="RefSeq" id="WP_024775536.1">
    <property type="nucleotide sequence ID" value="NZ_CP043857.1"/>
</dbReference>
<accession>A0A5J6RFD4</accession>
<evidence type="ECO:0000313" key="1">
    <source>
        <dbReference type="EMBL" id="QKJ26561.1"/>
    </source>
</evidence>
<gene>
    <name evidence="1" type="ORF">ACBT_0607</name>
    <name evidence="2" type="ORF">FE247_06275</name>
</gene>
<name>A0A5J6RFD4_9BACT</name>
<organism evidence="1 4">
    <name type="scientific">Aliarcobacter cibarius</name>
    <dbReference type="NCBI Taxonomy" id="255507"/>
    <lineage>
        <taxon>Bacteria</taxon>
        <taxon>Pseudomonadati</taxon>
        <taxon>Campylobacterota</taxon>
        <taxon>Epsilonproteobacteria</taxon>
        <taxon>Campylobacterales</taxon>
        <taxon>Arcobacteraceae</taxon>
        <taxon>Aliarcobacter</taxon>
    </lineage>
</organism>
<dbReference type="AlphaFoldDB" id="A0A5J6RFD4"/>
<evidence type="ECO:0008006" key="5">
    <source>
        <dbReference type="Google" id="ProtNLM"/>
    </source>
</evidence>
<dbReference type="STRING" id="1442598.GCA_000522465_01444"/>
<protein>
    <recommendedName>
        <fullName evidence="5">Glycosyltransferase, family 9</fullName>
    </recommendedName>
</protein>
<keyword evidence="3" id="KW-1185">Reference proteome</keyword>
<evidence type="ECO:0000313" key="3">
    <source>
        <dbReference type="Proteomes" id="UP000305417"/>
    </source>
</evidence>
<dbReference type="Gene3D" id="3.40.50.2000">
    <property type="entry name" value="Glycogen Phosphorylase B"/>
    <property type="match status" value="1"/>
</dbReference>
<evidence type="ECO:0000313" key="4">
    <source>
        <dbReference type="Proteomes" id="UP000509513"/>
    </source>
</evidence>
<dbReference type="OrthoDB" id="5346170at2"/>
<sequence length="418" mass="48618">MIFFRVTNNINIKTTDGSLVKYFRFKAPASLPNETVYISTYDDYCDLNAVFGRIDKSKYFTKILNEDNVRSNKDFPIELGISTKNEFNRDKNQRAEEFINLDAVDLYKQVKYTNKDNIKVAIIGGMSTGIGKTIASCTALRILHQKLSEIFKSVKIDIYINASNNSYFTRDKDIYKTQDYLNDILPLSITTKQLCEYDYFIDNSVDFTKLLDLNYVDAWLYKFGINYKKISPEEKYNSLETKHFNIDSGLKNKISEAKSRGKLLLFHPYSANINKSIPQIIAIDLLKELLLKLEDYTVVTTLQIDLKIKADNLLDLSKDSRTINDFIYIISCMDKVITTNTSAFHICDAFMIPTITFFVEDNFEEISKYYKYNNSIYLKDQSKNLSKFIYENEVLTIYKLEAWRSLKVSKIIKLLEKI</sequence>
<evidence type="ECO:0000313" key="2">
    <source>
        <dbReference type="EMBL" id="TLS98916.1"/>
    </source>
</evidence>
<proteinExistence type="predicted"/>
<dbReference type="Proteomes" id="UP000509513">
    <property type="component" value="Chromosome"/>
</dbReference>
<reference evidence="1 4" key="2">
    <citation type="submission" date="2020-05" db="EMBL/GenBank/DDBJ databases">
        <title>Complete genome sequencing of Campylobacter and Arcobacter type strains.</title>
        <authorList>
            <person name="Miller W.G."/>
            <person name="Yee E."/>
        </authorList>
    </citation>
    <scope>NUCLEOTIDE SEQUENCE [LARGE SCALE GENOMIC DNA]</scope>
    <source>
        <strain evidence="1 4">LMG 21996</strain>
    </source>
</reference>
<dbReference type="SUPFAM" id="SSF53756">
    <property type="entry name" value="UDP-Glycosyltransferase/glycogen phosphorylase"/>
    <property type="match status" value="1"/>
</dbReference>
<dbReference type="KEGG" id="acib:ACBT_0607"/>
<dbReference type="EMBL" id="CP054051">
    <property type="protein sequence ID" value="QKJ26561.1"/>
    <property type="molecule type" value="Genomic_DNA"/>
</dbReference>
<reference evidence="2 3" key="1">
    <citation type="submission" date="2019-05" db="EMBL/GenBank/DDBJ databases">
        <title>Arcobacter cibarius and Arcobacter thereius providing challenges in identification an antibiotic susceptibility and Quinolone resistance.</title>
        <authorList>
            <person name="Busch A."/>
            <person name="Hanel I."/>
            <person name="Hotzel H."/>
            <person name="Tomaso H."/>
        </authorList>
    </citation>
    <scope>NUCLEOTIDE SEQUENCE [LARGE SCALE GENOMIC DNA]</scope>
    <source>
        <strain evidence="2 3">16CS0831-2</strain>
    </source>
</reference>
<dbReference type="EMBL" id="VBUC01000012">
    <property type="protein sequence ID" value="TLS98916.1"/>
    <property type="molecule type" value="Genomic_DNA"/>
</dbReference>
<dbReference type="Proteomes" id="UP000305417">
    <property type="component" value="Unassembled WGS sequence"/>
</dbReference>